<sequence length="76" mass="9273">MCEIAVPQSFNDWDRKCRRWIRKQYFRCVLGVKIYSLRATRNTTGQLDRCMIARLWTRQTALSLRHTVRRQPEWNS</sequence>
<comment type="caution">
    <text evidence="1">The sequence shown here is derived from an EMBL/GenBank/DDBJ whole genome shotgun (WGS) entry which is preliminary data.</text>
</comment>
<accession>A0A9W4WR29</accession>
<dbReference type="EMBL" id="CAMKVN010002268">
    <property type="protein sequence ID" value="CAI2180330.1"/>
    <property type="molecule type" value="Genomic_DNA"/>
</dbReference>
<protein>
    <submittedName>
        <fullName evidence="1">13099_t:CDS:1</fullName>
    </submittedName>
</protein>
<reference evidence="1" key="1">
    <citation type="submission" date="2022-08" db="EMBL/GenBank/DDBJ databases">
        <authorList>
            <person name="Kallberg Y."/>
            <person name="Tangrot J."/>
            <person name="Rosling A."/>
        </authorList>
    </citation>
    <scope>NUCLEOTIDE SEQUENCE</scope>
    <source>
        <strain evidence="1">Wild A</strain>
    </source>
</reference>
<organism evidence="1 2">
    <name type="scientific">Funneliformis geosporum</name>
    <dbReference type="NCBI Taxonomy" id="1117311"/>
    <lineage>
        <taxon>Eukaryota</taxon>
        <taxon>Fungi</taxon>
        <taxon>Fungi incertae sedis</taxon>
        <taxon>Mucoromycota</taxon>
        <taxon>Glomeromycotina</taxon>
        <taxon>Glomeromycetes</taxon>
        <taxon>Glomerales</taxon>
        <taxon>Glomeraceae</taxon>
        <taxon>Funneliformis</taxon>
    </lineage>
</organism>
<evidence type="ECO:0000313" key="1">
    <source>
        <dbReference type="EMBL" id="CAI2180330.1"/>
    </source>
</evidence>
<feature type="non-terminal residue" evidence="1">
    <location>
        <position position="1"/>
    </location>
</feature>
<dbReference type="AlphaFoldDB" id="A0A9W4WR29"/>
<evidence type="ECO:0000313" key="2">
    <source>
        <dbReference type="Proteomes" id="UP001153678"/>
    </source>
</evidence>
<keyword evidence="2" id="KW-1185">Reference proteome</keyword>
<name>A0A9W4WR29_9GLOM</name>
<dbReference type="Proteomes" id="UP001153678">
    <property type="component" value="Unassembled WGS sequence"/>
</dbReference>
<dbReference type="OrthoDB" id="2325915at2759"/>
<proteinExistence type="predicted"/>
<gene>
    <name evidence="1" type="ORF">FWILDA_LOCUS9528</name>
</gene>